<evidence type="ECO:0000313" key="7">
    <source>
        <dbReference type="EMBL" id="MBK3516881.1"/>
    </source>
</evidence>
<evidence type="ECO:0000259" key="5">
    <source>
        <dbReference type="PROSITE" id="PS50111"/>
    </source>
</evidence>
<dbReference type="Gene3D" id="1.10.287.950">
    <property type="entry name" value="Methyl-accepting chemotaxis protein"/>
    <property type="match status" value="1"/>
</dbReference>
<evidence type="ECO:0000256" key="3">
    <source>
        <dbReference type="PROSITE-ProRule" id="PRU00284"/>
    </source>
</evidence>
<keyword evidence="4" id="KW-0472">Membrane</keyword>
<name>A0ABS1HGY2_9BACT</name>
<dbReference type="PROSITE" id="PS50885">
    <property type="entry name" value="HAMP"/>
    <property type="match status" value="1"/>
</dbReference>
<comment type="caution">
    <text evidence="7">The sequence shown here is derived from an EMBL/GenBank/DDBJ whole genome shotgun (WGS) entry which is preliminary data.</text>
</comment>
<feature type="domain" description="Methyl-accepting transducer" evidence="5">
    <location>
        <begin position="138"/>
        <end position="353"/>
    </location>
</feature>
<feature type="transmembrane region" description="Helical" evidence="4">
    <location>
        <begin position="30"/>
        <end position="48"/>
    </location>
</feature>
<keyword evidence="3" id="KW-0807">Transducer</keyword>
<sequence length="368" mass="39625">MNNLLFVALLLIANLPVCYLILKAMFKKSFLTNVFFAVTVYVLLVLWLGFYTGQAGIKSLFWVLPIAYVVGLSMYQVIKTSVQKPLENAISNLQNVAGGDLTIKTEQSDKQDELGNLTNSLASLVANLRMTIADISTGANQLANASNEVRITANQLSDGASEQAASVEEVSSTMEEMATNIQQNSSNANQTGSYSKEASLGIKDVSVKSDRAVKANATIKERIEIINSIADKTDLLAINAAVEAARAGEHGKGFAIVAGEVRKLAETSKKAADEIIEHSELGYQTISEAVSVLSKTTPIVEKTSHLVEEIAIASSEQAHGTNQVNVAVQQLNTITQQNAGYSQELAKYAVALEEQADQLRNRIAVFKI</sequence>
<evidence type="ECO:0008006" key="9">
    <source>
        <dbReference type="Google" id="ProtNLM"/>
    </source>
</evidence>
<keyword evidence="8" id="KW-1185">Reference proteome</keyword>
<dbReference type="PANTHER" id="PTHR43531:SF11">
    <property type="entry name" value="METHYL-ACCEPTING CHEMOTAXIS PROTEIN 3"/>
    <property type="match status" value="1"/>
</dbReference>
<gene>
    <name evidence="7" type="ORF">JIV24_05975</name>
</gene>
<dbReference type="InterPro" id="IPR004089">
    <property type="entry name" value="MCPsignal_dom"/>
</dbReference>
<dbReference type="RefSeq" id="WP_200464104.1">
    <property type="nucleotide sequence ID" value="NZ_JAENRR010000009.1"/>
</dbReference>
<dbReference type="EMBL" id="JAENRR010000009">
    <property type="protein sequence ID" value="MBK3516881.1"/>
    <property type="molecule type" value="Genomic_DNA"/>
</dbReference>
<proteinExistence type="inferred from homology"/>
<dbReference type="SMART" id="SM00283">
    <property type="entry name" value="MA"/>
    <property type="match status" value="1"/>
</dbReference>
<keyword evidence="4" id="KW-0812">Transmembrane</keyword>
<evidence type="ECO:0000256" key="2">
    <source>
        <dbReference type="ARBA" id="ARBA00029447"/>
    </source>
</evidence>
<dbReference type="SUPFAM" id="SSF58104">
    <property type="entry name" value="Methyl-accepting chemotaxis protein (MCP) signaling domain"/>
    <property type="match status" value="1"/>
</dbReference>
<dbReference type="PANTHER" id="PTHR43531">
    <property type="entry name" value="PROTEIN ICFG"/>
    <property type="match status" value="1"/>
</dbReference>
<feature type="transmembrane region" description="Helical" evidence="4">
    <location>
        <begin position="60"/>
        <end position="78"/>
    </location>
</feature>
<evidence type="ECO:0000256" key="4">
    <source>
        <dbReference type="SAM" id="Phobius"/>
    </source>
</evidence>
<feature type="domain" description="HAMP" evidence="6">
    <location>
        <begin position="80"/>
        <end position="133"/>
    </location>
</feature>
<accession>A0ABS1HGY2</accession>
<reference evidence="7 8" key="1">
    <citation type="submission" date="2021-01" db="EMBL/GenBank/DDBJ databases">
        <title>Carboxyliciviraga sp.nov., isolated from coastal sediments.</title>
        <authorList>
            <person name="Lu D."/>
            <person name="Zhang T."/>
        </authorList>
    </citation>
    <scope>NUCLEOTIDE SEQUENCE [LARGE SCALE GENOMIC DNA]</scope>
    <source>
        <strain evidence="7 8">N1Y132</strain>
    </source>
</reference>
<comment type="similarity">
    <text evidence="2">Belongs to the methyl-accepting chemotaxis (MCP) protein family.</text>
</comment>
<dbReference type="PROSITE" id="PS50111">
    <property type="entry name" value="CHEMOTAXIS_TRANSDUC_2"/>
    <property type="match status" value="1"/>
</dbReference>
<keyword evidence="4" id="KW-1133">Transmembrane helix</keyword>
<dbReference type="Pfam" id="PF00015">
    <property type="entry name" value="MCPsignal"/>
    <property type="match status" value="1"/>
</dbReference>
<protein>
    <recommendedName>
        <fullName evidence="9">Methyl-accepting chemotaxis protein</fullName>
    </recommendedName>
</protein>
<keyword evidence="1" id="KW-0145">Chemotaxis</keyword>
<evidence type="ECO:0000313" key="8">
    <source>
        <dbReference type="Proteomes" id="UP000605676"/>
    </source>
</evidence>
<organism evidence="7 8">
    <name type="scientific">Carboxylicivirga marina</name>
    <dbReference type="NCBI Taxonomy" id="2800988"/>
    <lineage>
        <taxon>Bacteria</taxon>
        <taxon>Pseudomonadati</taxon>
        <taxon>Bacteroidota</taxon>
        <taxon>Bacteroidia</taxon>
        <taxon>Marinilabiliales</taxon>
        <taxon>Marinilabiliaceae</taxon>
        <taxon>Carboxylicivirga</taxon>
    </lineage>
</organism>
<dbReference type="SMART" id="SM00304">
    <property type="entry name" value="HAMP"/>
    <property type="match status" value="1"/>
</dbReference>
<dbReference type="Proteomes" id="UP000605676">
    <property type="component" value="Unassembled WGS sequence"/>
</dbReference>
<evidence type="ECO:0000259" key="6">
    <source>
        <dbReference type="PROSITE" id="PS50885"/>
    </source>
</evidence>
<dbReference type="InterPro" id="IPR051310">
    <property type="entry name" value="MCP_chemotaxis"/>
</dbReference>
<evidence type="ECO:0000256" key="1">
    <source>
        <dbReference type="ARBA" id="ARBA00022500"/>
    </source>
</evidence>
<dbReference type="InterPro" id="IPR003660">
    <property type="entry name" value="HAMP_dom"/>
</dbReference>